<proteinExistence type="predicted"/>
<sequence>MGHHLSIRCKTKSGESLLSYLLRLANSNDVPLLTLLNTFRHPDRQYYIQKANLDLICYSPKHIIDVKELVKTVRLSEEEIEKCSFHYMLGHFSDEKNIPHLRILSGVIRNVLYYCPKCLMDSNYYRLLWKVKDVTVCLQHECYLLDKCLHCKKPIYYRDLLQVGKCPYCKNSLFKTAQNLPHDHELQEQRWIQAQWMFLLFENGKVINLQELSLRVLFLLNGKKTDEISRQLIGGILNLSNGTEKLLQHARGTRIDSRTLHINLLIRILREINSSFEQLFSIDVPASFSRVVCQNKKRSGDKGISQVKDVKQNRERVDSLIIVLKQCLKDGEDISLKNICEKLGVSRGTIRKWGCNEVIAKYKGIQKELNLQRKKEKINLQLDIIFSMPPNYLTSEFVYKQLGVNRTVLWRSAPEITAFITDQLKKAKGGGGDENGIRSFK</sequence>
<dbReference type="RefSeq" id="WP_167831161.1">
    <property type="nucleotide sequence ID" value="NZ_JAAVUM010000002.1"/>
</dbReference>
<accession>A0A846TCX9</accession>
<dbReference type="Proteomes" id="UP000587942">
    <property type="component" value="Unassembled WGS sequence"/>
</dbReference>
<name>A0A846TCX9_9BACI</name>
<dbReference type="AlphaFoldDB" id="A0A846TCX9"/>
<dbReference type="EMBL" id="JAAVUM010000002">
    <property type="protein sequence ID" value="NKE04669.1"/>
    <property type="molecule type" value="Genomic_DNA"/>
</dbReference>
<comment type="caution">
    <text evidence="2">The sequence shown here is derived from an EMBL/GenBank/DDBJ whole genome shotgun (WGS) entry which is preliminary data.</text>
</comment>
<evidence type="ECO:0000313" key="2">
    <source>
        <dbReference type="EMBL" id="NKE04669.1"/>
    </source>
</evidence>
<feature type="domain" description="TniQ" evidence="1">
    <location>
        <begin position="7"/>
        <end position="144"/>
    </location>
</feature>
<dbReference type="InterPro" id="IPR009492">
    <property type="entry name" value="TniQ"/>
</dbReference>
<gene>
    <name evidence="2" type="ORF">GWK17_04150</name>
</gene>
<organism evidence="2 3">
    <name type="scientific">Mesobacillus selenatarsenatis</name>
    <dbReference type="NCBI Taxonomy" id="388741"/>
    <lineage>
        <taxon>Bacteria</taxon>
        <taxon>Bacillati</taxon>
        <taxon>Bacillota</taxon>
        <taxon>Bacilli</taxon>
        <taxon>Bacillales</taxon>
        <taxon>Bacillaceae</taxon>
        <taxon>Mesobacillus</taxon>
    </lineage>
</organism>
<evidence type="ECO:0000259" key="1">
    <source>
        <dbReference type="Pfam" id="PF06527"/>
    </source>
</evidence>
<protein>
    <submittedName>
        <fullName evidence="2">TniQ family protein</fullName>
    </submittedName>
</protein>
<reference evidence="2 3" key="1">
    <citation type="submission" date="2020-03" db="EMBL/GenBank/DDBJ databases">
        <authorList>
            <person name="Sun Q."/>
        </authorList>
    </citation>
    <scope>NUCLEOTIDE SEQUENCE [LARGE SCALE GENOMIC DNA]</scope>
    <source>
        <strain evidence="2 3">KACC 21451</strain>
    </source>
</reference>
<dbReference type="Pfam" id="PF06527">
    <property type="entry name" value="TniQ"/>
    <property type="match status" value="1"/>
</dbReference>
<evidence type="ECO:0000313" key="3">
    <source>
        <dbReference type="Proteomes" id="UP000587942"/>
    </source>
</evidence>